<evidence type="ECO:0000256" key="2">
    <source>
        <dbReference type="ARBA" id="ARBA00022692"/>
    </source>
</evidence>
<dbReference type="PANTHER" id="PTHR11453:SF47">
    <property type="entry name" value="ANION EXCHANGE PROTEIN"/>
    <property type="match status" value="1"/>
</dbReference>
<dbReference type="Pfam" id="PF00955">
    <property type="entry name" value="HCO3_cotransp"/>
    <property type="match status" value="1"/>
</dbReference>
<evidence type="ECO:0000259" key="6">
    <source>
        <dbReference type="Pfam" id="PF00955"/>
    </source>
</evidence>
<dbReference type="AlphaFoldDB" id="A0A0N4TGX6"/>
<feature type="domain" description="Bicarbonate transporter-like transmembrane" evidence="6">
    <location>
        <begin position="1"/>
        <end position="58"/>
    </location>
</feature>
<comment type="subcellular location">
    <subcellularLocation>
        <location evidence="1">Membrane</location>
        <topology evidence="1">Multi-pass membrane protein</topology>
    </subcellularLocation>
</comment>
<dbReference type="Proteomes" id="UP000278627">
    <property type="component" value="Unassembled WGS sequence"/>
</dbReference>
<evidence type="ECO:0000256" key="4">
    <source>
        <dbReference type="ARBA" id="ARBA00023136"/>
    </source>
</evidence>
<evidence type="ECO:0000256" key="5">
    <source>
        <dbReference type="SAM" id="Phobius"/>
    </source>
</evidence>
<evidence type="ECO:0000313" key="7">
    <source>
        <dbReference type="EMBL" id="VDN88614.1"/>
    </source>
</evidence>
<evidence type="ECO:0000313" key="8">
    <source>
        <dbReference type="Proteomes" id="UP000278627"/>
    </source>
</evidence>
<evidence type="ECO:0000313" key="9">
    <source>
        <dbReference type="WBParaSite" id="BPAG_0000746401-mRNA-1"/>
    </source>
</evidence>
<proteinExistence type="predicted"/>
<organism evidence="9">
    <name type="scientific">Brugia pahangi</name>
    <name type="common">Filarial nematode worm</name>
    <dbReference type="NCBI Taxonomy" id="6280"/>
    <lineage>
        <taxon>Eukaryota</taxon>
        <taxon>Metazoa</taxon>
        <taxon>Ecdysozoa</taxon>
        <taxon>Nematoda</taxon>
        <taxon>Chromadorea</taxon>
        <taxon>Rhabditida</taxon>
        <taxon>Spirurina</taxon>
        <taxon>Spiruromorpha</taxon>
        <taxon>Filarioidea</taxon>
        <taxon>Onchocercidae</taxon>
        <taxon>Brugia</taxon>
    </lineage>
</organism>
<name>A0A0N4TGX6_BRUPA</name>
<dbReference type="GO" id="GO:0015701">
    <property type="term" value="P:bicarbonate transport"/>
    <property type="evidence" value="ECO:0007669"/>
    <property type="project" value="TreeGrafter"/>
</dbReference>
<accession>A0A0N4TGX6</accession>
<protein>
    <submittedName>
        <fullName evidence="9">DUF3951 domain-containing protein</fullName>
    </submittedName>
</protein>
<dbReference type="GO" id="GO:0051453">
    <property type="term" value="P:regulation of intracellular pH"/>
    <property type="evidence" value="ECO:0007669"/>
    <property type="project" value="TreeGrafter"/>
</dbReference>
<gene>
    <name evidence="7" type="ORF">BPAG_LOCUS7428</name>
</gene>
<evidence type="ECO:0000256" key="1">
    <source>
        <dbReference type="ARBA" id="ARBA00004141"/>
    </source>
</evidence>
<dbReference type="STRING" id="6280.A0A0N4TGX6"/>
<keyword evidence="8" id="KW-1185">Reference proteome</keyword>
<dbReference type="GO" id="GO:0005452">
    <property type="term" value="F:solute:inorganic anion antiporter activity"/>
    <property type="evidence" value="ECO:0007669"/>
    <property type="project" value="InterPro"/>
</dbReference>
<dbReference type="InterPro" id="IPR003020">
    <property type="entry name" value="HCO3_transpt_euk"/>
</dbReference>
<dbReference type="GO" id="GO:0006820">
    <property type="term" value="P:monoatomic anion transport"/>
    <property type="evidence" value="ECO:0007669"/>
    <property type="project" value="InterPro"/>
</dbReference>
<reference evidence="9" key="1">
    <citation type="submission" date="2017-02" db="UniProtKB">
        <authorList>
            <consortium name="WormBaseParasite"/>
        </authorList>
    </citation>
    <scope>IDENTIFICATION</scope>
</reference>
<dbReference type="WBParaSite" id="BPAG_0000746401-mRNA-1">
    <property type="protein sequence ID" value="BPAG_0000746401-mRNA-1"/>
    <property type="gene ID" value="BPAG_0000746401"/>
</dbReference>
<dbReference type="EMBL" id="UZAD01008429">
    <property type="protein sequence ID" value="VDN88614.1"/>
    <property type="molecule type" value="Genomic_DNA"/>
</dbReference>
<dbReference type="PANTHER" id="PTHR11453">
    <property type="entry name" value="ANION EXCHANGE PROTEIN"/>
    <property type="match status" value="1"/>
</dbReference>
<evidence type="ECO:0000256" key="3">
    <source>
        <dbReference type="ARBA" id="ARBA00022989"/>
    </source>
</evidence>
<keyword evidence="2 5" id="KW-0812">Transmembrane</keyword>
<dbReference type="InterPro" id="IPR011531">
    <property type="entry name" value="HCO3_transpt-like_TM_dom"/>
</dbReference>
<reference evidence="7 8" key="2">
    <citation type="submission" date="2018-11" db="EMBL/GenBank/DDBJ databases">
        <authorList>
            <consortium name="Pathogen Informatics"/>
        </authorList>
    </citation>
    <scope>NUCLEOTIDE SEQUENCE [LARGE SCALE GENOMIC DNA]</scope>
</reference>
<sequence>MHLYTAIQIICLIIIYAVKYFKRTALAFPFILMLFILLRQFFLKKIFTEKELKALDGDDETNNENGWLEKDFFEDAPLPV</sequence>
<feature type="transmembrane region" description="Helical" evidence="5">
    <location>
        <begin position="27"/>
        <end position="43"/>
    </location>
</feature>
<keyword evidence="3 5" id="KW-1133">Transmembrane helix</keyword>
<keyword evidence="4 5" id="KW-0472">Membrane</keyword>
<dbReference type="GO" id="GO:0005886">
    <property type="term" value="C:plasma membrane"/>
    <property type="evidence" value="ECO:0007669"/>
    <property type="project" value="TreeGrafter"/>
</dbReference>